<protein>
    <submittedName>
        <fullName evidence="5">Putrescine-binding periplasmic protein</fullName>
    </submittedName>
</protein>
<dbReference type="CDD" id="cd13659">
    <property type="entry name" value="PBP2_PotF"/>
    <property type="match status" value="1"/>
</dbReference>
<dbReference type="EMBL" id="MLJW01000202">
    <property type="protein sequence ID" value="OIQ93662.1"/>
    <property type="molecule type" value="Genomic_DNA"/>
</dbReference>
<dbReference type="InterPro" id="IPR001188">
    <property type="entry name" value="Sperm_putr-bd"/>
</dbReference>
<evidence type="ECO:0000313" key="5">
    <source>
        <dbReference type="EMBL" id="OIQ93662.1"/>
    </source>
</evidence>
<dbReference type="PANTHER" id="PTHR30222">
    <property type="entry name" value="SPERMIDINE/PUTRESCINE-BINDING PERIPLASMIC PROTEIN"/>
    <property type="match status" value="1"/>
</dbReference>
<dbReference type="Gene3D" id="3.40.190.10">
    <property type="entry name" value="Periplasmic binding protein-like II"/>
    <property type="match status" value="2"/>
</dbReference>
<dbReference type="SUPFAM" id="SSF53850">
    <property type="entry name" value="Periplasmic binding protein-like II"/>
    <property type="match status" value="1"/>
</dbReference>
<comment type="caution">
    <text evidence="5">The sequence shown here is derived from an EMBL/GenBank/DDBJ whole genome shotgun (WGS) entry which is preliminary data.</text>
</comment>
<dbReference type="PANTHER" id="PTHR30222:SF12">
    <property type="entry name" value="NORSPERMIDINE SENSOR"/>
    <property type="match status" value="1"/>
</dbReference>
<evidence type="ECO:0000256" key="3">
    <source>
        <dbReference type="ARBA" id="ARBA00022729"/>
    </source>
</evidence>
<evidence type="ECO:0000256" key="4">
    <source>
        <dbReference type="ARBA" id="ARBA00022764"/>
    </source>
</evidence>
<dbReference type="GO" id="GO:0042597">
    <property type="term" value="C:periplasmic space"/>
    <property type="evidence" value="ECO:0007669"/>
    <property type="project" value="UniProtKB-SubCell"/>
</dbReference>
<dbReference type="InterPro" id="IPR006059">
    <property type="entry name" value="SBP"/>
</dbReference>
<keyword evidence="2" id="KW-0813">Transport</keyword>
<dbReference type="PRINTS" id="PR00909">
    <property type="entry name" value="SPERMDNBNDNG"/>
</dbReference>
<accession>A0A1J5RC52</accession>
<keyword evidence="3" id="KW-0732">Signal</keyword>
<reference evidence="5" key="1">
    <citation type="submission" date="2016-10" db="EMBL/GenBank/DDBJ databases">
        <title>Sequence of Gallionella enrichment culture.</title>
        <authorList>
            <person name="Poehlein A."/>
            <person name="Muehling M."/>
            <person name="Daniel R."/>
        </authorList>
    </citation>
    <scope>NUCLEOTIDE SEQUENCE</scope>
</reference>
<gene>
    <name evidence="5" type="primary">potF_4</name>
    <name evidence="5" type="ORF">GALL_243430</name>
</gene>
<comment type="subcellular location">
    <subcellularLocation>
        <location evidence="1">Periplasm</location>
    </subcellularLocation>
</comment>
<dbReference type="GO" id="GO:0019808">
    <property type="term" value="F:polyamine binding"/>
    <property type="evidence" value="ECO:0007669"/>
    <property type="project" value="InterPro"/>
</dbReference>
<evidence type="ECO:0000256" key="2">
    <source>
        <dbReference type="ARBA" id="ARBA00022448"/>
    </source>
</evidence>
<dbReference type="AlphaFoldDB" id="A0A1J5RC52"/>
<name>A0A1J5RC52_9ZZZZ</name>
<dbReference type="Pfam" id="PF13416">
    <property type="entry name" value="SBP_bac_8"/>
    <property type="match status" value="1"/>
</dbReference>
<dbReference type="GO" id="GO:0015846">
    <property type="term" value="P:polyamine transport"/>
    <property type="evidence" value="ECO:0007669"/>
    <property type="project" value="InterPro"/>
</dbReference>
<evidence type="ECO:0000256" key="1">
    <source>
        <dbReference type="ARBA" id="ARBA00004418"/>
    </source>
</evidence>
<sequence>MAKLHFRTAAAIAVALASFVCLGARAEDAQLNVYNWNDYIAPDTVPNFEKATGIKVNYDLYDANETLEAKLSAGHSGYDVVVPTLVPFGARQIKAGFYRTLDKSKLPNYKHLDQGLLKRMAEYDPGNQHLIPYLTGLLGIAYNVDMIKKIMPNAPVDSLRMIFDPTILAKFKDCGVSMIDSPTEVFPPALKYAGLDPNSQSPAALKKAADVLTRIRPSIRRYDSSGYINALANGDICLAWGYSSDIQIAKHRAMEAGKGVQIAFSIPKEGAQRYIDTMGIPADAPHPEAALKFLNYIMTPQVIAKTTNKIYVQSGNADARKYTDAALANDPTIFTSPEVEATIYSIVPSTPAVDRLRTRLWTRVKTGE</sequence>
<organism evidence="5">
    <name type="scientific">mine drainage metagenome</name>
    <dbReference type="NCBI Taxonomy" id="410659"/>
    <lineage>
        <taxon>unclassified sequences</taxon>
        <taxon>metagenomes</taxon>
        <taxon>ecological metagenomes</taxon>
    </lineage>
</organism>
<proteinExistence type="predicted"/>
<dbReference type="PIRSF" id="PIRSF019574">
    <property type="entry name" value="Periplasmic_polyamine_BP"/>
    <property type="match status" value="1"/>
</dbReference>
<keyword evidence="4" id="KW-0574">Periplasm</keyword>